<evidence type="ECO:0000313" key="7">
    <source>
        <dbReference type="WBParaSite" id="Minc3s00214g07701"/>
    </source>
</evidence>
<feature type="compositionally biased region" description="Low complexity" evidence="3">
    <location>
        <begin position="158"/>
        <end position="176"/>
    </location>
</feature>
<feature type="compositionally biased region" description="Acidic residues" evidence="3">
    <location>
        <begin position="641"/>
        <end position="671"/>
    </location>
</feature>
<dbReference type="InterPro" id="IPR018034">
    <property type="entry name" value="Kri1"/>
</dbReference>
<sequence length="717" mass="83763">MPFPLVIGASIIVQSLPFFLLLVPSVLTNCCKRKKRFNGHSHSTTISSISTTDEHPNGSDSTPIEKVAKVSTSKTPKNVNNKKGFVEVKNQSKKTTKSGKANKNEEKPLKIKQIKIKPNKKKVKEPTPPSVKLTANKPLIQQRVIALNTSGSRITPVSSSSSSGSKSNKSLKPSLIKLKEQRREKFASIMEEDEDWDVSKDAKPHCLASAASHLGNQQSYPNLWKPKMNSSKILNLKNEIGDEEEDLEEDEDFEEEEDEEEEEEEEWSLNDEKDFLRTLGALKSRDPEIYQAEVKFFKEKEFFKEKDEQEKKKSGESSKNNSTKNLQQSKMTLKEYEQKLIIERGGKLSEDEEENGEINGNELTNGLNKNDWELKNEFKKALISDDESDDNGDLLKKRIKTEEEKAKEDEDFYEWIKGSNQMEVEDKHLKKLKERWTKNDQELGEDERFLRDFLLNKKYLGDSKEEEKGKEERIPTYEEIIKDEQEEDLADQFEQKYNFRFEEPDQEFLKQYPRTINEALRKKESKRHKKLEEEKEAKKRKRTHIEMVEVPFRYRQVAPNSFGLSTDEILNSDDRCLNAWAPLSKICQYRDDTEEQKQILYFERKAKNIEKKRKILEMKLKSEEKSEEKQEEKKKEKIEENYDEGEEEEEEEYQQNEEEDHFLDVEEDEESFPNIPSTSNNIVGIKSKTALRGPAFEQQEVKNGFLNLKFLIEDRCV</sequence>
<dbReference type="GO" id="GO:0000447">
    <property type="term" value="P:endonucleolytic cleavage in ITS1 to separate SSU-rRNA from 5.8S rRNA and LSU-rRNA from tricistronic rRNA transcript (SSU-rRNA, 5.8S rRNA, LSU-rRNA)"/>
    <property type="evidence" value="ECO:0007669"/>
    <property type="project" value="TreeGrafter"/>
</dbReference>
<dbReference type="AlphaFoldDB" id="A0A914L429"/>
<feature type="region of interest" description="Disordered" evidence="3">
    <location>
        <begin position="209"/>
        <end position="228"/>
    </location>
</feature>
<keyword evidence="4" id="KW-0732">Signal</keyword>
<dbReference type="GO" id="GO:0030686">
    <property type="term" value="C:90S preribosome"/>
    <property type="evidence" value="ECO:0007669"/>
    <property type="project" value="TreeGrafter"/>
</dbReference>
<feature type="region of interest" description="Disordered" evidence="3">
    <location>
        <begin position="345"/>
        <end position="369"/>
    </location>
</feature>
<organism evidence="6 7">
    <name type="scientific">Meloidogyne incognita</name>
    <name type="common">Southern root-knot nematode worm</name>
    <name type="synonym">Oxyuris incognita</name>
    <dbReference type="NCBI Taxonomy" id="6306"/>
    <lineage>
        <taxon>Eukaryota</taxon>
        <taxon>Metazoa</taxon>
        <taxon>Ecdysozoa</taxon>
        <taxon>Nematoda</taxon>
        <taxon>Chromadorea</taxon>
        <taxon>Rhabditida</taxon>
        <taxon>Tylenchina</taxon>
        <taxon>Tylenchomorpha</taxon>
        <taxon>Tylenchoidea</taxon>
        <taxon>Meloidogynidae</taxon>
        <taxon>Meloidogyninae</taxon>
        <taxon>Meloidogyne</taxon>
        <taxon>Meloidogyne incognita group</taxon>
    </lineage>
</organism>
<name>A0A914L429_MELIC</name>
<feature type="compositionally biased region" description="Polar residues" evidence="3">
    <location>
        <begin position="70"/>
        <end position="81"/>
    </location>
</feature>
<feature type="compositionally biased region" description="Low complexity" evidence="3">
    <location>
        <begin position="40"/>
        <end position="51"/>
    </location>
</feature>
<feature type="compositionally biased region" description="Low complexity" evidence="3">
    <location>
        <begin position="357"/>
        <end position="368"/>
    </location>
</feature>
<evidence type="ECO:0000313" key="6">
    <source>
        <dbReference type="Proteomes" id="UP000887563"/>
    </source>
</evidence>
<evidence type="ECO:0000256" key="2">
    <source>
        <dbReference type="ARBA" id="ARBA00017294"/>
    </source>
</evidence>
<proteinExistence type="inferred from homology"/>
<feature type="compositionally biased region" description="Basic and acidic residues" evidence="3">
    <location>
        <begin position="621"/>
        <end position="640"/>
    </location>
</feature>
<feature type="region of interest" description="Disordered" evidence="3">
    <location>
        <begin position="235"/>
        <end position="272"/>
    </location>
</feature>
<feature type="compositionally biased region" description="Basic and acidic residues" evidence="3">
    <location>
        <begin position="304"/>
        <end position="316"/>
    </location>
</feature>
<dbReference type="Proteomes" id="UP000887563">
    <property type="component" value="Unplaced"/>
</dbReference>
<dbReference type="GO" id="GO:0005730">
    <property type="term" value="C:nucleolus"/>
    <property type="evidence" value="ECO:0007669"/>
    <property type="project" value="TreeGrafter"/>
</dbReference>
<dbReference type="PANTHER" id="PTHR14490">
    <property type="entry name" value="ZINC FINGER, ZZ TYPE"/>
    <property type="match status" value="1"/>
</dbReference>
<feature type="domain" description="Kri1-like C-terminal" evidence="5">
    <location>
        <begin position="543"/>
        <end position="614"/>
    </location>
</feature>
<feature type="region of interest" description="Disordered" evidence="3">
    <location>
        <begin position="621"/>
        <end position="681"/>
    </location>
</feature>
<accession>A0A914L429</accession>
<keyword evidence="6" id="KW-1185">Reference proteome</keyword>
<feature type="signal peptide" evidence="4">
    <location>
        <begin position="1"/>
        <end position="28"/>
    </location>
</feature>
<protein>
    <recommendedName>
        <fullName evidence="2">Protein KRI1 homolog</fullName>
    </recommendedName>
</protein>
<feature type="chain" id="PRO_5037297806" description="Protein KRI1 homolog" evidence="4">
    <location>
        <begin position="29"/>
        <end position="717"/>
    </location>
</feature>
<feature type="region of interest" description="Disordered" evidence="3">
    <location>
        <begin position="304"/>
        <end position="332"/>
    </location>
</feature>
<dbReference type="InterPro" id="IPR024626">
    <property type="entry name" value="Kri1-like_C"/>
</dbReference>
<dbReference type="Pfam" id="PF12936">
    <property type="entry name" value="Kri1_C"/>
    <property type="match status" value="1"/>
</dbReference>
<evidence type="ECO:0000256" key="1">
    <source>
        <dbReference type="ARBA" id="ARBA00007473"/>
    </source>
</evidence>
<evidence type="ECO:0000256" key="3">
    <source>
        <dbReference type="SAM" id="MobiDB-lite"/>
    </source>
</evidence>
<dbReference type="WBParaSite" id="Minc3s00214g07701">
    <property type="protein sequence ID" value="Minc3s00214g07701"/>
    <property type="gene ID" value="Minc3s00214g07701"/>
</dbReference>
<evidence type="ECO:0000259" key="5">
    <source>
        <dbReference type="Pfam" id="PF12936"/>
    </source>
</evidence>
<dbReference type="PANTHER" id="PTHR14490:SF5">
    <property type="entry name" value="PROTEIN KRI1 HOMOLOG"/>
    <property type="match status" value="1"/>
</dbReference>
<feature type="compositionally biased region" description="Acidic residues" evidence="3">
    <location>
        <begin position="241"/>
        <end position="269"/>
    </location>
</feature>
<feature type="region of interest" description="Disordered" evidence="3">
    <location>
        <begin position="37"/>
        <end position="110"/>
    </location>
</feature>
<evidence type="ECO:0000256" key="4">
    <source>
        <dbReference type="SAM" id="SignalP"/>
    </source>
</evidence>
<feature type="region of interest" description="Disordered" evidence="3">
    <location>
        <begin position="151"/>
        <end position="176"/>
    </location>
</feature>
<feature type="region of interest" description="Disordered" evidence="3">
    <location>
        <begin position="520"/>
        <end position="540"/>
    </location>
</feature>
<reference evidence="7" key="1">
    <citation type="submission" date="2022-11" db="UniProtKB">
        <authorList>
            <consortium name="WormBaseParasite"/>
        </authorList>
    </citation>
    <scope>IDENTIFICATION</scope>
</reference>
<comment type="similarity">
    <text evidence="1">Belongs to the KRI1 family.</text>
</comment>